<dbReference type="PANTHER" id="PTHR36930">
    <property type="entry name" value="METAL-SULFUR CLUSTER BIOSYNTHESIS PROTEINS YUAD-RELATED"/>
    <property type="match status" value="1"/>
</dbReference>
<dbReference type="GO" id="GO:0003824">
    <property type="term" value="F:catalytic activity"/>
    <property type="evidence" value="ECO:0007669"/>
    <property type="project" value="InterPro"/>
</dbReference>
<dbReference type="RefSeq" id="WP_184213480.1">
    <property type="nucleotide sequence ID" value="NZ_JACHIP010000001.1"/>
</dbReference>
<dbReference type="Proteomes" id="UP000540989">
    <property type="component" value="Unassembled WGS sequence"/>
</dbReference>
<protein>
    <submittedName>
        <fullName evidence="2">MOSC domain-containing protein YiiM</fullName>
    </submittedName>
</protein>
<sequence length="179" mass="19048">MSCVVSVSLSGKHTFSKQGVDRIALLTGLGVEGDAHCGALVKHRYHLRKDPTRPNLCQVHLIHSELFEELASKGIVIAAGDMGENITTSGLDLLGLPTGAHLKIGNDAVVEVTGLRNPCVQMNDLRPGLMQAVIERVPGSKPRMKAGIMGIVVAGGVVRPSDTIHVELPPQPWRPMACV</sequence>
<proteinExistence type="predicted"/>
<dbReference type="AlphaFoldDB" id="A0A7W7Z9U8"/>
<reference evidence="2 3" key="1">
    <citation type="submission" date="2020-08" db="EMBL/GenBank/DDBJ databases">
        <title>Genomic Encyclopedia of Type Strains, Phase IV (KMG-V): Genome sequencing to study the core and pangenomes of soil and plant-associated prokaryotes.</title>
        <authorList>
            <person name="Whitman W."/>
        </authorList>
    </citation>
    <scope>NUCLEOTIDE SEQUENCE [LARGE SCALE GENOMIC DNA]</scope>
    <source>
        <strain evidence="2 3">M8UP14</strain>
    </source>
</reference>
<organism evidence="2 3">
    <name type="scientific">Granulicella aggregans</name>
    <dbReference type="NCBI Taxonomy" id="474949"/>
    <lineage>
        <taxon>Bacteria</taxon>
        <taxon>Pseudomonadati</taxon>
        <taxon>Acidobacteriota</taxon>
        <taxon>Terriglobia</taxon>
        <taxon>Terriglobales</taxon>
        <taxon>Acidobacteriaceae</taxon>
        <taxon>Granulicella</taxon>
    </lineage>
</organism>
<dbReference type="Gene3D" id="2.40.33.20">
    <property type="entry name" value="PK beta-barrel domain-like"/>
    <property type="match status" value="1"/>
</dbReference>
<dbReference type="InterPro" id="IPR005302">
    <property type="entry name" value="MoCF_Sase_C"/>
</dbReference>
<dbReference type="SUPFAM" id="SSF50800">
    <property type="entry name" value="PK beta-barrel domain-like"/>
    <property type="match status" value="1"/>
</dbReference>
<dbReference type="InterPro" id="IPR011037">
    <property type="entry name" value="Pyrv_Knase-like_insert_dom_sf"/>
</dbReference>
<feature type="domain" description="MOSC" evidence="1">
    <location>
        <begin position="18"/>
        <end position="167"/>
    </location>
</feature>
<dbReference type="PROSITE" id="PS51340">
    <property type="entry name" value="MOSC"/>
    <property type="match status" value="1"/>
</dbReference>
<dbReference type="PANTHER" id="PTHR36930:SF1">
    <property type="entry name" value="MOSC DOMAIN-CONTAINING PROTEIN"/>
    <property type="match status" value="1"/>
</dbReference>
<dbReference type="EMBL" id="JACHIP010000001">
    <property type="protein sequence ID" value="MBB5055724.1"/>
    <property type="molecule type" value="Genomic_DNA"/>
</dbReference>
<evidence type="ECO:0000259" key="1">
    <source>
        <dbReference type="PROSITE" id="PS51340"/>
    </source>
</evidence>
<dbReference type="Pfam" id="PF03473">
    <property type="entry name" value="MOSC"/>
    <property type="match status" value="1"/>
</dbReference>
<dbReference type="GO" id="GO:0030170">
    <property type="term" value="F:pyridoxal phosphate binding"/>
    <property type="evidence" value="ECO:0007669"/>
    <property type="project" value="InterPro"/>
</dbReference>
<accession>A0A7W7Z9U8</accession>
<dbReference type="GO" id="GO:0030151">
    <property type="term" value="F:molybdenum ion binding"/>
    <property type="evidence" value="ECO:0007669"/>
    <property type="project" value="InterPro"/>
</dbReference>
<evidence type="ECO:0000313" key="2">
    <source>
        <dbReference type="EMBL" id="MBB5055724.1"/>
    </source>
</evidence>
<name>A0A7W7Z9U8_9BACT</name>
<comment type="caution">
    <text evidence="2">The sequence shown here is derived from an EMBL/GenBank/DDBJ whole genome shotgun (WGS) entry which is preliminary data.</text>
</comment>
<keyword evidence="3" id="KW-1185">Reference proteome</keyword>
<gene>
    <name evidence="2" type="ORF">HDF16_000393</name>
</gene>
<dbReference type="InterPro" id="IPR052716">
    <property type="entry name" value="MOSC_domain"/>
</dbReference>
<evidence type="ECO:0000313" key="3">
    <source>
        <dbReference type="Proteomes" id="UP000540989"/>
    </source>
</evidence>